<sequence>MQNVLERYKKACNHSDNNNMQHVGSSDRVTLFMDEVKNLQSTLIGDNLERLSSRDLIRLEQQIHESLGHIRAKKEELFYVQLQEIKDEITATPREVNVSSNVLETMVEFASSELTGTGRPDAIAPQTDASLLTQRALDTIRAEMSTQAADEGGVAVAQCPRMTEDLNKSPACCDK</sequence>
<dbReference type="OrthoDB" id="1898716at2759"/>
<comment type="caution">
    <text evidence="2">The sequence shown here is derived from an EMBL/GenBank/DDBJ whole genome shotgun (WGS) entry which is preliminary data.</text>
</comment>
<dbReference type="GO" id="GO:0003700">
    <property type="term" value="F:DNA-binding transcription factor activity"/>
    <property type="evidence" value="ECO:0007669"/>
    <property type="project" value="InterPro"/>
</dbReference>
<dbReference type="EMBL" id="JABFUD020000004">
    <property type="protein sequence ID" value="KAI5080423.1"/>
    <property type="molecule type" value="Genomic_DNA"/>
</dbReference>
<evidence type="ECO:0000313" key="2">
    <source>
        <dbReference type="EMBL" id="KAI5080423.1"/>
    </source>
</evidence>
<proteinExistence type="predicted"/>
<dbReference type="Pfam" id="PF01486">
    <property type="entry name" value="K-box"/>
    <property type="match status" value="1"/>
</dbReference>
<gene>
    <name evidence="2" type="ORF">GOP47_0003606</name>
</gene>
<evidence type="ECO:0000259" key="1">
    <source>
        <dbReference type="Pfam" id="PF01486"/>
    </source>
</evidence>
<keyword evidence="3" id="KW-1185">Reference proteome</keyword>
<dbReference type="InterPro" id="IPR002487">
    <property type="entry name" value="TF_Kbox"/>
</dbReference>
<protein>
    <recommendedName>
        <fullName evidence="1">K-box domain-containing protein</fullName>
    </recommendedName>
</protein>
<organism evidence="2 3">
    <name type="scientific">Adiantum capillus-veneris</name>
    <name type="common">Maidenhair fern</name>
    <dbReference type="NCBI Taxonomy" id="13818"/>
    <lineage>
        <taxon>Eukaryota</taxon>
        <taxon>Viridiplantae</taxon>
        <taxon>Streptophyta</taxon>
        <taxon>Embryophyta</taxon>
        <taxon>Tracheophyta</taxon>
        <taxon>Polypodiopsida</taxon>
        <taxon>Polypodiidae</taxon>
        <taxon>Polypodiales</taxon>
        <taxon>Pteridineae</taxon>
        <taxon>Pteridaceae</taxon>
        <taxon>Vittarioideae</taxon>
        <taxon>Adiantum</taxon>
    </lineage>
</organism>
<accession>A0A9D4ZLU2</accession>
<dbReference type="AlphaFoldDB" id="A0A9D4ZLU2"/>
<name>A0A9D4ZLU2_ADICA</name>
<dbReference type="GO" id="GO:0005634">
    <property type="term" value="C:nucleus"/>
    <property type="evidence" value="ECO:0007669"/>
    <property type="project" value="InterPro"/>
</dbReference>
<feature type="domain" description="K-box" evidence="1">
    <location>
        <begin position="33"/>
        <end position="88"/>
    </location>
</feature>
<dbReference type="Proteomes" id="UP000886520">
    <property type="component" value="Chromosome 4"/>
</dbReference>
<evidence type="ECO:0000313" key="3">
    <source>
        <dbReference type="Proteomes" id="UP000886520"/>
    </source>
</evidence>
<reference evidence="2" key="1">
    <citation type="submission" date="2021-01" db="EMBL/GenBank/DDBJ databases">
        <title>Adiantum capillus-veneris genome.</title>
        <authorList>
            <person name="Fang Y."/>
            <person name="Liao Q."/>
        </authorList>
    </citation>
    <scope>NUCLEOTIDE SEQUENCE</scope>
    <source>
        <strain evidence="2">H3</strain>
        <tissue evidence="2">Leaf</tissue>
    </source>
</reference>